<dbReference type="EMBL" id="RJVQ01000021">
    <property type="protein sequence ID" value="RQW61024.1"/>
    <property type="molecule type" value="Genomic_DNA"/>
</dbReference>
<dbReference type="AlphaFoldDB" id="A0A3N9TB95"/>
<organism evidence="2 3">
    <name type="scientific">Vibrio viridaestus</name>
    <dbReference type="NCBI Taxonomy" id="2487322"/>
    <lineage>
        <taxon>Bacteria</taxon>
        <taxon>Pseudomonadati</taxon>
        <taxon>Pseudomonadota</taxon>
        <taxon>Gammaproteobacteria</taxon>
        <taxon>Vibrionales</taxon>
        <taxon>Vibrionaceae</taxon>
        <taxon>Vibrio</taxon>
    </lineage>
</organism>
<keyword evidence="3" id="KW-1185">Reference proteome</keyword>
<keyword evidence="1" id="KW-0175">Coiled coil</keyword>
<accession>A0A3N9TB95</accession>
<feature type="coiled-coil region" evidence="1">
    <location>
        <begin position="32"/>
        <end position="59"/>
    </location>
</feature>
<sequence length="70" mass="8185">MKGLINEIDKEIARNKPKSWARLMWQGVKTLFKSQNERLNEIDAKVKSLKDELNRLRDFVNSPDENDKAA</sequence>
<comment type="caution">
    <text evidence="2">The sequence shown here is derived from an EMBL/GenBank/DDBJ whole genome shotgun (WGS) entry which is preliminary data.</text>
</comment>
<name>A0A3N9TB95_9VIBR</name>
<protein>
    <submittedName>
        <fullName evidence="2">Uncharacterized protein</fullName>
    </submittedName>
</protein>
<reference evidence="2 3" key="1">
    <citation type="submission" date="2018-11" db="EMBL/GenBank/DDBJ databases">
        <title>Vibrio LJC006 sp. nov., isolated from seawater during the bloom of the enteromorpha.</title>
        <authorList>
            <person name="Liang J."/>
        </authorList>
    </citation>
    <scope>NUCLEOTIDE SEQUENCE [LARGE SCALE GENOMIC DNA]</scope>
    <source>
        <strain evidence="2 3">LJC006</strain>
    </source>
</reference>
<dbReference type="Proteomes" id="UP000281112">
    <property type="component" value="Unassembled WGS sequence"/>
</dbReference>
<dbReference type="RefSeq" id="WP_124939248.1">
    <property type="nucleotide sequence ID" value="NZ_RJVQ01000021.1"/>
</dbReference>
<evidence type="ECO:0000313" key="2">
    <source>
        <dbReference type="EMBL" id="RQW61024.1"/>
    </source>
</evidence>
<proteinExistence type="predicted"/>
<evidence type="ECO:0000313" key="3">
    <source>
        <dbReference type="Proteomes" id="UP000281112"/>
    </source>
</evidence>
<gene>
    <name evidence="2" type="ORF">EES38_21485</name>
</gene>
<evidence type="ECO:0000256" key="1">
    <source>
        <dbReference type="SAM" id="Coils"/>
    </source>
</evidence>